<evidence type="ECO:0000313" key="2">
    <source>
        <dbReference type="Proteomes" id="UP000235533"/>
    </source>
</evidence>
<sequence>MRINPELFELPKEQQEKIRNEFDHELELSSRHCALVHFMNRHIERPNSYRSIDDPNYRDPTPEEITEVIDYLANVHSLGVVAKQLGLKSKSNPTRTLNRWRNGENEIPYPAWRLLLILSGRVVQVNRIPELDKSKPWAKNY</sequence>
<accession>A0A2N7K107</accession>
<dbReference type="Proteomes" id="UP000235533">
    <property type="component" value="Unassembled WGS sequence"/>
</dbReference>
<comment type="caution">
    <text evidence="1">The sequence shown here is derived from an EMBL/GenBank/DDBJ whole genome shotgun (WGS) entry which is preliminary data.</text>
</comment>
<dbReference type="EMBL" id="MCZF01000003">
    <property type="protein sequence ID" value="PMM66856.1"/>
    <property type="molecule type" value="Genomic_DNA"/>
</dbReference>
<gene>
    <name evidence="1" type="ORF">BCT54_02165</name>
</gene>
<protein>
    <submittedName>
        <fullName evidence="1">Uncharacterized protein</fullName>
    </submittedName>
</protein>
<name>A0A2N7K107_VIBSP</name>
<dbReference type="RefSeq" id="WP_102550820.1">
    <property type="nucleotide sequence ID" value="NZ_MCZF01000003.1"/>
</dbReference>
<evidence type="ECO:0000313" key="1">
    <source>
        <dbReference type="EMBL" id="PMM66856.1"/>
    </source>
</evidence>
<proteinExistence type="predicted"/>
<organism evidence="1 2">
    <name type="scientific">Vibrio splendidus</name>
    <dbReference type="NCBI Taxonomy" id="29497"/>
    <lineage>
        <taxon>Bacteria</taxon>
        <taxon>Pseudomonadati</taxon>
        <taxon>Pseudomonadota</taxon>
        <taxon>Gammaproteobacteria</taxon>
        <taxon>Vibrionales</taxon>
        <taxon>Vibrionaceae</taxon>
        <taxon>Vibrio</taxon>
    </lineage>
</organism>
<dbReference type="AlphaFoldDB" id="A0A2N7K107"/>
<reference evidence="2" key="1">
    <citation type="submission" date="2016-07" db="EMBL/GenBank/DDBJ databases">
        <title>Nontailed viruses are major unrecognized killers of bacteria in the ocean.</title>
        <authorList>
            <person name="Kauffman K."/>
            <person name="Hussain F."/>
            <person name="Yang J."/>
            <person name="Arevalo P."/>
            <person name="Brown J."/>
            <person name="Cutler M."/>
            <person name="Kelly L."/>
            <person name="Polz M.F."/>
        </authorList>
    </citation>
    <scope>NUCLEOTIDE SEQUENCE [LARGE SCALE GENOMIC DNA]</scope>
    <source>
        <strain evidence="2">10N.261.48.B5</strain>
    </source>
</reference>